<dbReference type="Pfam" id="PF04525">
    <property type="entry name" value="LOR"/>
    <property type="match status" value="1"/>
</dbReference>
<reference evidence="1 2" key="1">
    <citation type="submission" date="2018-06" db="EMBL/GenBank/DDBJ databases">
        <authorList>
            <consortium name="Pathogen Informatics"/>
            <person name="Doyle S."/>
        </authorList>
    </citation>
    <scope>NUCLEOTIDE SEQUENCE [LARGE SCALE GENOMIC DNA]</scope>
    <source>
        <strain evidence="1 2">NCTC4824</strain>
    </source>
</reference>
<dbReference type="KEGG" id="blen:NCTC4824_00726"/>
<dbReference type="AlphaFoldDB" id="A0A2X4VM53"/>
<dbReference type="EMBL" id="LS483476">
    <property type="protein sequence ID" value="SQI53236.1"/>
    <property type="molecule type" value="Genomic_DNA"/>
</dbReference>
<sequence length="166" mass="18707">MSETIYFTDNLFSSGITTIYSDEKVAIGNLDLKSAFTSNLAILDLEGNQICEGKFKTFSNKWVISKNGEEIGELKQKFTFLKKAFAYTSYKYGLVSIESEAFSKEYHLYQSDEVIADFQKVSGFFQSSSFQLINHSKRFTNAELITIVMGIHMITKRNATAANSGH</sequence>
<name>A0A2X4VM53_LEDLE</name>
<evidence type="ECO:0000313" key="1">
    <source>
        <dbReference type="EMBL" id="SQI53236.1"/>
    </source>
</evidence>
<dbReference type="Proteomes" id="UP000249134">
    <property type="component" value="Chromosome 1"/>
</dbReference>
<organism evidence="1 2">
    <name type="scientific">Lederbergia lenta</name>
    <name type="common">Bacillus lentus</name>
    <dbReference type="NCBI Taxonomy" id="1467"/>
    <lineage>
        <taxon>Bacteria</taxon>
        <taxon>Bacillati</taxon>
        <taxon>Bacillota</taxon>
        <taxon>Bacilli</taxon>
        <taxon>Bacillales</taxon>
        <taxon>Bacillaceae</taxon>
        <taxon>Lederbergia</taxon>
    </lineage>
</organism>
<dbReference type="RefSeq" id="WP_066146742.1">
    <property type="nucleotide sequence ID" value="NZ_CBCSGM010000002.1"/>
</dbReference>
<keyword evidence="2" id="KW-1185">Reference proteome</keyword>
<dbReference type="InterPro" id="IPR007612">
    <property type="entry name" value="LOR"/>
</dbReference>
<accession>A0A2X4VM53</accession>
<evidence type="ECO:0000313" key="2">
    <source>
        <dbReference type="Proteomes" id="UP000249134"/>
    </source>
</evidence>
<protein>
    <submittedName>
        <fullName evidence="1">Uncharacterized protein</fullName>
    </submittedName>
</protein>
<gene>
    <name evidence="1" type="ORF">NCTC4824_00726</name>
</gene>
<proteinExistence type="predicted"/>